<dbReference type="InterPro" id="IPR023753">
    <property type="entry name" value="FAD/NAD-binding_dom"/>
</dbReference>
<dbReference type="Pfam" id="PF14759">
    <property type="entry name" value="Reductase_C"/>
    <property type="match status" value="1"/>
</dbReference>
<dbReference type="PRINTS" id="PR00469">
    <property type="entry name" value="PNDRDTASEII"/>
</dbReference>
<keyword evidence="3" id="KW-0274">FAD</keyword>
<dbReference type="RefSeq" id="WP_033434858.1">
    <property type="nucleotide sequence ID" value="NZ_CP034550.1"/>
</dbReference>
<reference evidence="8" key="1">
    <citation type="journal article" date="2021" name="Curr. Microbiol.">
        <title>Complete genome of nocamycin-producing strain Saccharothrix syringae NRRL B-16468 reveals the biosynthetic potential for secondary metabolites.</title>
        <authorList>
            <person name="Mo X."/>
            <person name="Yang S."/>
        </authorList>
    </citation>
    <scope>NUCLEOTIDE SEQUENCE [LARGE SCALE GENOMIC DNA]</scope>
    <source>
        <strain evidence="8">ATCC 51364 / DSM 43886 / JCM 6844 / KCTC 9398 / NBRC 14523 / NRRL B-16468 / INA 2240</strain>
    </source>
</reference>
<dbReference type="GO" id="GO:0016651">
    <property type="term" value="F:oxidoreductase activity, acting on NAD(P)H"/>
    <property type="evidence" value="ECO:0007669"/>
    <property type="project" value="TreeGrafter"/>
</dbReference>
<dbReference type="PRINTS" id="PR00368">
    <property type="entry name" value="FADPNR"/>
</dbReference>
<dbReference type="PANTHER" id="PTHR43557">
    <property type="entry name" value="APOPTOSIS-INDUCING FACTOR 1"/>
    <property type="match status" value="1"/>
</dbReference>
<dbReference type="InterPro" id="IPR036188">
    <property type="entry name" value="FAD/NAD-bd_sf"/>
</dbReference>
<organism evidence="7 8">
    <name type="scientific">Saccharothrix syringae</name>
    <name type="common">Nocardiopsis syringae</name>
    <dbReference type="NCBI Taxonomy" id="103733"/>
    <lineage>
        <taxon>Bacteria</taxon>
        <taxon>Bacillati</taxon>
        <taxon>Actinomycetota</taxon>
        <taxon>Actinomycetes</taxon>
        <taxon>Pseudonocardiales</taxon>
        <taxon>Pseudonocardiaceae</taxon>
        <taxon>Saccharothrix</taxon>
    </lineage>
</organism>
<dbReference type="Gene3D" id="3.50.50.60">
    <property type="entry name" value="FAD/NAD(P)-binding domain"/>
    <property type="match status" value="2"/>
</dbReference>
<dbReference type="SUPFAM" id="SSF51905">
    <property type="entry name" value="FAD/NAD(P)-binding domain"/>
    <property type="match status" value="2"/>
</dbReference>
<keyword evidence="8" id="KW-1185">Reference proteome</keyword>
<dbReference type="SUPFAM" id="SSF55424">
    <property type="entry name" value="FAD/NAD-linked reductases, dimerisation (C-terminal) domain"/>
    <property type="match status" value="1"/>
</dbReference>
<comment type="cofactor">
    <cofactor evidence="1">
        <name>FAD</name>
        <dbReference type="ChEBI" id="CHEBI:57692"/>
    </cofactor>
</comment>
<name>A0A5Q0H5H6_SACSY</name>
<sequence>MATTTRLVVVGASLAGLRAVESARAAGFTGSITLLGAEPHPPYDRPELSKTFLTTPGAAPRFYRDPAELGARWLGGRRATALDPDRKVVVVDDGDEIPYDAMVIATGARARTLPGAEGMAGVHVLRGLDDALALRRDLAAARRTVVVGAGFIGSEVAASARALGSAVTVVEAAPTPLARAFGPALGELCARLHTRNGTDLRCGVSVTGFEGDGRVSRVLLSDGTALDADVVVVGIGAEPAADWLVGSGLRLDDGVVCDRALATGADGVHAAGDVVRWHNPLFDRDMRLEHWTGAAEQGAVAGRNAVTPGPSEPCEVVPYLWSDWYGARIQFAGVPGADGVRVFGDPDGRGFVALHRDGDRLAGVLGVNRRADVTRFRARIRQRVGWSEAVEALSGSGLAAVG</sequence>
<dbReference type="PANTHER" id="PTHR43557:SF2">
    <property type="entry name" value="RIESKE DOMAIN-CONTAINING PROTEIN-RELATED"/>
    <property type="match status" value="1"/>
</dbReference>
<accession>A0A5Q0H5H6</accession>
<protein>
    <submittedName>
        <fullName evidence="7">FAD-dependent oxidoreductase</fullName>
    </submittedName>
</protein>
<evidence type="ECO:0000256" key="4">
    <source>
        <dbReference type="ARBA" id="ARBA00023002"/>
    </source>
</evidence>
<proteinExistence type="predicted"/>
<dbReference type="GO" id="GO:0005737">
    <property type="term" value="C:cytoplasm"/>
    <property type="evidence" value="ECO:0007669"/>
    <property type="project" value="TreeGrafter"/>
</dbReference>
<keyword evidence="2" id="KW-0285">Flavoprotein</keyword>
<dbReference type="InterPro" id="IPR050446">
    <property type="entry name" value="FAD-oxidoreductase/Apoptosis"/>
</dbReference>
<dbReference type="Pfam" id="PF07992">
    <property type="entry name" value="Pyr_redox_2"/>
    <property type="match status" value="1"/>
</dbReference>
<evidence type="ECO:0000256" key="1">
    <source>
        <dbReference type="ARBA" id="ARBA00001974"/>
    </source>
</evidence>
<evidence type="ECO:0000259" key="6">
    <source>
        <dbReference type="Pfam" id="PF14759"/>
    </source>
</evidence>
<dbReference type="OrthoDB" id="4475657at2"/>
<gene>
    <name evidence="7" type="ORF">EKG83_32285</name>
</gene>
<evidence type="ECO:0000259" key="5">
    <source>
        <dbReference type="Pfam" id="PF07992"/>
    </source>
</evidence>
<dbReference type="InterPro" id="IPR016156">
    <property type="entry name" value="FAD/NAD-linked_Rdtase_dimer_sf"/>
</dbReference>
<dbReference type="InterPro" id="IPR028202">
    <property type="entry name" value="Reductase_C"/>
</dbReference>
<keyword evidence="4" id="KW-0560">Oxidoreductase</keyword>
<evidence type="ECO:0000313" key="8">
    <source>
        <dbReference type="Proteomes" id="UP000325787"/>
    </source>
</evidence>
<dbReference type="AlphaFoldDB" id="A0A5Q0H5H6"/>
<evidence type="ECO:0000256" key="3">
    <source>
        <dbReference type="ARBA" id="ARBA00022827"/>
    </source>
</evidence>
<evidence type="ECO:0000313" key="7">
    <source>
        <dbReference type="EMBL" id="QFZ21446.1"/>
    </source>
</evidence>
<feature type="domain" description="FAD/NAD(P)-binding" evidence="5">
    <location>
        <begin position="6"/>
        <end position="298"/>
    </location>
</feature>
<feature type="domain" description="Reductase C-terminal" evidence="6">
    <location>
        <begin position="319"/>
        <end position="385"/>
    </location>
</feature>
<dbReference type="Gene3D" id="3.30.390.30">
    <property type="match status" value="1"/>
</dbReference>
<dbReference type="EMBL" id="CP034550">
    <property type="protein sequence ID" value="QFZ21446.1"/>
    <property type="molecule type" value="Genomic_DNA"/>
</dbReference>
<dbReference type="KEGG" id="ssyi:EKG83_32285"/>
<dbReference type="Proteomes" id="UP000325787">
    <property type="component" value="Chromosome"/>
</dbReference>
<evidence type="ECO:0000256" key="2">
    <source>
        <dbReference type="ARBA" id="ARBA00022630"/>
    </source>
</evidence>